<accession>A0A433QAH3</accession>
<keyword evidence="6" id="KW-0833">Ubl conjugation pathway</keyword>
<dbReference type="GO" id="GO:0061630">
    <property type="term" value="F:ubiquitin protein ligase activity"/>
    <property type="evidence" value="ECO:0007669"/>
    <property type="project" value="InterPro"/>
</dbReference>
<evidence type="ECO:0000256" key="6">
    <source>
        <dbReference type="ARBA" id="ARBA00022786"/>
    </source>
</evidence>
<dbReference type="GO" id="GO:0051301">
    <property type="term" value="P:cell division"/>
    <property type="evidence" value="ECO:0007669"/>
    <property type="project" value="UniProtKB-KW"/>
</dbReference>
<dbReference type="Proteomes" id="UP000274822">
    <property type="component" value="Unassembled WGS sequence"/>
</dbReference>
<evidence type="ECO:0000256" key="2">
    <source>
        <dbReference type="ARBA" id="ARBA00022618"/>
    </source>
</evidence>
<reference evidence="11 12" key="1">
    <citation type="journal article" date="2018" name="New Phytol.">
        <title>Phylogenomics of Endogonaceae and evolution of mycorrhizas within Mucoromycota.</title>
        <authorList>
            <person name="Chang Y."/>
            <person name="Desiro A."/>
            <person name="Na H."/>
            <person name="Sandor L."/>
            <person name="Lipzen A."/>
            <person name="Clum A."/>
            <person name="Barry K."/>
            <person name="Grigoriev I.V."/>
            <person name="Martin F.M."/>
            <person name="Stajich J.E."/>
            <person name="Smith M.E."/>
            <person name="Bonito G."/>
            <person name="Spatafora J.W."/>
        </authorList>
    </citation>
    <scope>NUCLEOTIDE SEQUENCE [LARGE SCALE GENOMIC DNA]</scope>
    <source>
        <strain evidence="11 12">AD002</strain>
    </source>
</reference>
<dbReference type="EMBL" id="RBNJ01009678">
    <property type="protein sequence ID" value="RUS26786.1"/>
    <property type="molecule type" value="Genomic_DNA"/>
</dbReference>
<dbReference type="Gene3D" id="3.30.40.10">
    <property type="entry name" value="Zinc/RING finger domain, C3HC4 (zinc finger)"/>
    <property type="match status" value="1"/>
</dbReference>
<keyword evidence="12" id="KW-1185">Reference proteome</keyword>
<dbReference type="CDD" id="cd16456">
    <property type="entry name" value="RING-H2_APC11"/>
    <property type="match status" value="1"/>
</dbReference>
<comment type="caution">
    <text evidence="11">The sequence shown here is derived from an EMBL/GenBank/DDBJ whole genome shotgun (WGS) entry which is preliminary data.</text>
</comment>
<sequence>MGCTYVKFELLAGVDEPLEVTGGDGFVDQVHGDLGWDVVKKAKARVTCLNRRGLRHPSGTCTSHTLHFFIAGNEGQDKDWNTVALWRWNASDEDVCGICRIAFDGCCPDCKVPGDDCPLIWGKCTHCFHMHCLLKWINTENSKGQCPMDRRQWGNLFFLILKNRCDFYNGILCFETNLTRVCFSHNLRCLTPIDVRCRAVTAT</sequence>
<keyword evidence="3" id="KW-0479">Metal-binding</keyword>
<proteinExistence type="predicted"/>
<evidence type="ECO:0000256" key="7">
    <source>
        <dbReference type="ARBA" id="ARBA00022833"/>
    </source>
</evidence>
<dbReference type="GO" id="GO:0005680">
    <property type="term" value="C:anaphase-promoting complex"/>
    <property type="evidence" value="ECO:0007669"/>
    <property type="project" value="InterPro"/>
</dbReference>
<evidence type="ECO:0000256" key="8">
    <source>
        <dbReference type="ARBA" id="ARBA00023306"/>
    </source>
</evidence>
<dbReference type="SUPFAM" id="SSF57850">
    <property type="entry name" value="RING/U-box"/>
    <property type="match status" value="1"/>
</dbReference>
<evidence type="ECO:0000256" key="1">
    <source>
        <dbReference type="ARBA" id="ARBA00013928"/>
    </source>
</evidence>
<keyword evidence="8" id="KW-0131">Cell cycle</keyword>
<dbReference type="InterPro" id="IPR051031">
    <property type="entry name" value="RING-box_E3_Ubiquitin_Ligase"/>
</dbReference>
<evidence type="ECO:0000313" key="11">
    <source>
        <dbReference type="EMBL" id="RUS26786.1"/>
    </source>
</evidence>
<evidence type="ECO:0000259" key="10">
    <source>
        <dbReference type="PROSITE" id="PS50089"/>
    </source>
</evidence>
<keyword evidence="2" id="KW-0132">Cell division</keyword>
<dbReference type="PANTHER" id="PTHR11210">
    <property type="entry name" value="RING BOX"/>
    <property type="match status" value="1"/>
</dbReference>
<organism evidence="11 12">
    <name type="scientific">Jimgerdemannia flammicorona</name>
    <dbReference type="NCBI Taxonomy" id="994334"/>
    <lineage>
        <taxon>Eukaryota</taxon>
        <taxon>Fungi</taxon>
        <taxon>Fungi incertae sedis</taxon>
        <taxon>Mucoromycota</taxon>
        <taxon>Mucoromycotina</taxon>
        <taxon>Endogonomycetes</taxon>
        <taxon>Endogonales</taxon>
        <taxon>Endogonaceae</taxon>
        <taxon>Jimgerdemannia</taxon>
    </lineage>
</organism>
<dbReference type="GO" id="GO:0031145">
    <property type="term" value="P:anaphase-promoting complex-dependent catabolic process"/>
    <property type="evidence" value="ECO:0007669"/>
    <property type="project" value="InterPro"/>
</dbReference>
<dbReference type="InterPro" id="IPR024991">
    <property type="entry name" value="RING-H2_APC11"/>
</dbReference>
<dbReference type="GO" id="GO:0008270">
    <property type="term" value="F:zinc ion binding"/>
    <property type="evidence" value="ECO:0007669"/>
    <property type="project" value="UniProtKB-KW"/>
</dbReference>
<name>A0A433QAH3_9FUNG</name>
<dbReference type="GO" id="GO:0097602">
    <property type="term" value="F:cullin family protein binding"/>
    <property type="evidence" value="ECO:0007669"/>
    <property type="project" value="InterPro"/>
</dbReference>
<evidence type="ECO:0000256" key="5">
    <source>
        <dbReference type="ARBA" id="ARBA00022776"/>
    </source>
</evidence>
<evidence type="ECO:0000256" key="9">
    <source>
        <dbReference type="PROSITE-ProRule" id="PRU00175"/>
    </source>
</evidence>
<dbReference type="Pfam" id="PF12861">
    <property type="entry name" value="zf-ANAPC11"/>
    <property type="match status" value="1"/>
</dbReference>
<evidence type="ECO:0000256" key="4">
    <source>
        <dbReference type="ARBA" id="ARBA00022771"/>
    </source>
</evidence>
<dbReference type="InterPro" id="IPR013083">
    <property type="entry name" value="Znf_RING/FYVE/PHD"/>
</dbReference>
<gene>
    <name evidence="11" type="ORF">BC938DRAFT_484118</name>
</gene>
<dbReference type="InterPro" id="IPR001841">
    <property type="entry name" value="Znf_RING"/>
</dbReference>
<dbReference type="PROSITE" id="PS50089">
    <property type="entry name" value="ZF_RING_2"/>
    <property type="match status" value="1"/>
</dbReference>
<keyword evidence="7" id="KW-0862">Zinc</keyword>
<protein>
    <recommendedName>
        <fullName evidence="1">Anaphase-promoting complex subunit 11</fullName>
    </recommendedName>
</protein>
<evidence type="ECO:0000256" key="3">
    <source>
        <dbReference type="ARBA" id="ARBA00022723"/>
    </source>
</evidence>
<keyword evidence="4 9" id="KW-0863">Zinc-finger</keyword>
<feature type="domain" description="RING-type" evidence="10">
    <location>
        <begin position="107"/>
        <end position="150"/>
    </location>
</feature>
<evidence type="ECO:0000313" key="12">
    <source>
        <dbReference type="Proteomes" id="UP000274822"/>
    </source>
</evidence>
<dbReference type="AlphaFoldDB" id="A0A433QAH3"/>
<keyword evidence="5" id="KW-0498">Mitosis</keyword>